<dbReference type="Proteomes" id="UP000785679">
    <property type="component" value="Unassembled WGS sequence"/>
</dbReference>
<evidence type="ECO:0000256" key="1">
    <source>
        <dbReference type="SAM" id="MobiDB-lite"/>
    </source>
</evidence>
<keyword evidence="3" id="KW-1185">Reference proteome</keyword>
<proteinExistence type="predicted"/>
<dbReference type="AlphaFoldDB" id="A0A8J8NSF1"/>
<protein>
    <submittedName>
        <fullName evidence="2">Uncharacterized protein</fullName>
    </submittedName>
</protein>
<feature type="region of interest" description="Disordered" evidence="1">
    <location>
        <begin position="1"/>
        <end position="26"/>
    </location>
</feature>
<organism evidence="2 3">
    <name type="scientific">Halteria grandinella</name>
    <dbReference type="NCBI Taxonomy" id="5974"/>
    <lineage>
        <taxon>Eukaryota</taxon>
        <taxon>Sar</taxon>
        <taxon>Alveolata</taxon>
        <taxon>Ciliophora</taxon>
        <taxon>Intramacronucleata</taxon>
        <taxon>Spirotrichea</taxon>
        <taxon>Stichotrichia</taxon>
        <taxon>Sporadotrichida</taxon>
        <taxon>Halteriidae</taxon>
        <taxon>Halteria</taxon>
    </lineage>
</organism>
<dbReference type="EMBL" id="RRYP01007115">
    <property type="protein sequence ID" value="TNV80727.1"/>
    <property type="molecule type" value="Genomic_DNA"/>
</dbReference>
<name>A0A8J8NSF1_HALGN</name>
<comment type="caution">
    <text evidence="2">The sequence shown here is derived from an EMBL/GenBank/DDBJ whole genome shotgun (WGS) entry which is preliminary data.</text>
</comment>
<evidence type="ECO:0000313" key="2">
    <source>
        <dbReference type="EMBL" id="TNV80727.1"/>
    </source>
</evidence>
<gene>
    <name evidence="2" type="ORF">FGO68_gene16531</name>
</gene>
<sequence>MNSNHQRQQHLTSGQQNNPFYNQQRDYSNTMNLRGDHIFQGVDFTHVARPQRDDYEHEDRFKPLDLLQGSGARADEDIRLRAPSMDDQFSFFRPHSFHSQQQQMAQNIKPEDDIEMEEQNPNTREEDGRITDSRNDQVATDNCHCHQSVVDDNASESTLMMRICLTTTTY</sequence>
<accession>A0A8J8NSF1</accession>
<evidence type="ECO:0000313" key="3">
    <source>
        <dbReference type="Proteomes" id="UP000785679"/>
    </source>
</evidence>
<reference evidence="2" key="1">
    <citation type="submission" date="2019-06" db="EMBL/GenBank/DDBJ databases">
        <authorList>
            <person name="Zheng W."/>
        </authorList>
    </citation>
    <scope>NUCLEOTIDE SEQUENCE</scope>
    <source>
        <strain evidence="2">QDHG01</strain>
    </source>
</reference>